<dbReference type="GeneID" id="43529493"/>
<reference evidence="1 2" key="1">
    <citation type="submission" date="2008-03" db="EMBL/GenBank/DDBJ databases">
        <title>Complete sequence of chromosome of Methylobacterium radiotolerans JCM 2831.</title>
        <authorList>
            <consortium name="US DOE Joint Genome Institute"/>
            <person name="Copeland A."/>
            <person name="Lucas S."/>
            <person name="Lapidus A."/>
            <person name="Glavina del Rio T."/>
            <person name="Dalin E."/>
            <person name="Tice H."/>
            <person name="Bruce D."/>
            <person name="Goodwin L."/>
            <person name="Pitluck S."/>
            <person name="Kiss H."/>
            <person name="Brettin T."/>
            <person name="Detter J.C."/>
            <person name="Han C."/>
            <person name="Kuske C.R."/>
            <person name="Schmutz J."/>
            <person name="Larimer F."/>
            <person name="Land M."/>
            <person name="Hauser L."/>
            <person name="Kyrpides N."/>
            <person name="Mikhailova N."/>
            <person name="Marx C.J."/>
            <person name="Richardson P."/>
        </authorList>
    </citation>
    <scope>NUCLEOTIDE SEQUENCE [LARGE SCALE GENOMIC DNA]</scope>
    <source>
        <strain evidence="2">ATCC 27329 / DSM 1819 / JCM 2831 / NBRC 15690 / NCIMB 10815 / 0-1</strain>
    </source>
</reference>
<dbReference type="AlphaFoldDB" id="B1M1E5"/>
<dbReference type="Proteomes" id="UP000006589">
    <property type="component" value="Chromosome"/>
</dbReference>
<dbReference type="KEGG" id="mrd:Mrad2831_4151"/>
<name>B1M1E5_METRJ</name>
<gene>
    <name evidence="1" type="ordered locus">Mrad2831_4151</name>
</gene>
<dbReference type="eggNOG" id="ENOG50339C3">
    <property type="taxonomic scope" value="Bacteria"/>
</dbReference>
<sequence length="336" mass="37704">MTNSDLSPMENPPRNALGGGLSIEKIEAAIAKSGYPLQTHVANVLRSLNFNVSPEWSFVDRDSSDLRSMDMRATSELFEFNSETRARPSLTVLVECKQSEMPFVFFTGEKIPWNALMPFIVGQKQDRFTIKTDDTLSTWSCDLQQALHLRSHPFFSAPPVAYTLSKCQRKSGSDLILSGDETYNGLVMPLVKSLHHLKIAEKPPSTAVYFDVHYAVALGVIDAPMVAFEDASLKLVPWVRVLRHEAGSAELGKIDQGSNIPVDIVHRDFLETYIIKHLFPAAKDFSNKILKHDVEVAECEGFISGMEAGWYTDYEARLEPARRLYKKSRSTEEDNS</sequence>
<evidence type="ECO:0000313" key="2">
    <source>
        <dbReference type="Proteomes" id="UP000006589"/>
    </source>
</evidence>
<organism evidence="1 2">
    <name type="scientific">Methylobacterium radiotolerans (strain ATCC 27329 / DSM 1819 / JCM 2831 / NBRC 15690 / NCIMB 10815 / 0-1)</name>
    <dbReference type="NCBI Taxonomy" id="426355"/>
    <lineage>
        <taxon>Bacteria</taxon>
        <taxon>Pseudomonadati</taxon>
        <taxon>Pseudomonadota</taxon>
        <taxon>Alphaproteobacteria</taxon>
        <taxon>Hyphomicrobiales</taxon>
        <taxon>Methylobacteriaceae</taxon>
        <taxon>Methylobacterium</taxon>
    </lineage>
</organism>
<dbReference type="HOGENOM" id="CLU_825864_0_0_5"/>
<accession>B1M1E5</accession>
<evidence type="ECO:0000313" key="1">
    <source>
        <dbReference type="EMBL" id="ACB26120.1"/>
    </source>
</evidence>
<dbReference type="OrthoDB" id="7605042at2"/>
<protein>
    <submittedName>
        <fullName evidence="1">Uncharacterized protein</fullName>
    </submittedName>
</protein>
<dbReference type="EMBL" id="CP001001">
    <property type="protein sequence ID" value="ACB26120.1"/>
    <property type="molecule type" value="Genomic_DNA"/>
</dbReference>
<dbReference type="RefSeq" id="WP_012321076.1">
    <property type="nucleotide sequence ID" value="NC_010505.1"/>
</dbReference>
<proteinExistence type="predicted"/>